<keyword evidence="6" id="KW-0812">Transmembrane</keyword>
<dbReference type="Pfam" id="PF23914">
    <property type="entry name" value="TPR_CcmH_CycH"/>
    <property type="match status" value="1"/>
</dbReference>
<accession>A0A8E3MFJ2</accession>
<feature type="compositionally biased region" description="Polar residues" evidence="5">
    <location>
        <begin position="288"/>
        <end position="306"/>
    </location>
</feature>
<evidence type="ECO:0000256" key="2">
    <source>
        <dbReference type="ARBA" id="ARBA00022737"/>
    </source>
</evidence>
<dbReference type="InterPro" id="IPR056413">
    <property type="entry name" value="TPR_CcmH_CycH"/>
</dbReference>
<keyword evidence="9" id="KW-1185">Reference proteome</keyword>
<evidence type="ECO:0000313" key="9">
    <source>
        <dbReference type="Proteomes" id="UP000955338"/>
    </source>
</evidence>
<evidence type="ECO:0000256" key="4">
    <source>
        <dbReference type="ARBA" id="ARBA00022803"/>
    </source>
</evidence>
<evidence type="ECO:0000313" key="8">
    <source>
        <dbReference type="EMBL" id="QDJ14317.1"/>
    </source>
</evidence>
<dbReference type="SMART" id="SM00028">
    <property type="entry name" value="TPR"/>
    <property type="match status" value="2"/>
</dbReference>
<name>A0A8E3MFJ2_9PAST</name>
<dbReference type="EMBL" id="CP022011">
    <property type="protein sequence ID" value="QDJ14317.1"/>
    <property type="molecule type" value="Genomic_DNA"/>
</dbReference>
<dbReference type="GO" id="GO:0030313">
    <property type="term" value="C:cell envelope"/>
    <property type="evidence" value="ECO:0007669"/>
    <property type="project" value="UniProtKB-SubCell"/>
</dbReference>
<evidence type="ECO:0000256" key="3">
    <source>
        <dbReference type="ARBA" id="ARBA00022748"/>
    </source>
</evidence>
<feature type="domain" description="Cytochrome c-type biogenesis protein H TPR" evidence="7">
    <location>
        <begin position="118"/>
        <end position="272"/>
    </location>
</feature>
<sequence length="306" mass="35505">MIFKLSVFGLTLIVGLICFFPLLKNYRIKKTSERAEFNKAFYFDRLREIEQDIEKGILENSSELKTELQHRLLEDVPSEKTVEKSQPLNKFWFIAGFIFLLVVSCGIYIPVGSWQAQESLEQNSSRLTQLLDRLRNNQDEGLSEQEMQQVIIGLRLNLQQHPENAANWWLMGQLAMATNNGRLALDSYDKAYNLQPSNLKYALAYAKILMFSQDQADMEKGRNLLNLVLRQDHTNLEALSLLAFDNYQQGNYQMAITAWELMLRFLPQDDQRKMVIERSIENAKQRLEQSSNIKSVQPTTQSVDQK</sequence>
<keyword evidence="6" id="KW-0472">Membrane</keyword>
<dbReference type="InterPro" id="IPR017560">
    <property type="entry name" value="Cyt_c_biogenesis_CcmI"/>
</dbReference>
<keyword evidence="4" id="KW-0802">TPR repeat</keyword>
<dbReference type="AlphaFoldDB" id="A0A8E3MFJ2"/>
<evidence type="ECO:0000256" key="5">
    <source>
        <dbReference type="SAM" id="MobiDB-lite"/>
    </source>
</evidence>
<dbReference type="InterPro" id="IPR051263">
    <property type="entry name" value="C-type_cytochrome_biogenesis"/>
</dbReference>
<evidence type="ECO:0000256" key="1">
    <source>
        <dbReference type="ARBA" id="ARBA00004196"/>
    </source>
</evidence>
<dbReference type="NCBIfam" id="TIGR03142">
    <property type="entry name" value="cytochro_ccmI"/>
    <property type="match status" value="1"/>
</dbReference>
<evidence type="ECO:0000256" key="6">
    <source>
        <dbReference type="SAM" id="Phobius"/>
    </source>
</evidence>
<dbReference type="Proteomes" id="UP000955338">
    <property type="component" value="Chromosome"/>
</dbReference>
<comment type="subcellular location">
    <subcellularLocation>
        <location evidence="1">Cell envelope</location>
    </subcellularLocation>
</comment>
<dbReference type="GO" id="GO:0005886">
    <property type="term" value="C:plasma membrane"/>
    <property type="evidence" value="ECO:0007669"/>
    <property type="project" value="TreeGrafter"/>
</dbReference>
<protein>
    <submittedName>
        <fullName evidence="8">C-type cytochrome biogenesis protein CcmI</fullName>
    </submittedName>
</protein>
<reference evidence="8" key="1">
    <citation type="submission" date="2017-06" db="EMBL/GenBank/DDBJ databases">
        <title>Genome sequencing of pathogenic and non-pathogenic strains within Bisgaard taxon 40.</title>
        <authorList>
            <person name="Ladner J.T."/>
            <person name="Lovett S.P."/>
            <person name="Koroleva G."/>
            <person name="Lorch J.M."/>
        </authorList>
    </citation>
    <scope>NUCLEOTIDE SEQUENCE</scope>
    <source>
        <strain evidence="8">27576-1-I1</strain>
    </source>
</reference>
<proteinExistence type="predicted"/>
<dbReference type="Gene3D" id="1.25.40.10">
    <property type="entry name" value="Tetratricopeptide repeat domain"/>
    <property type="match status" value="1"/>
</dbReference>
<feature type="transmembrane region" description="Helical" evidence="6">
    <location>
        <begin position="91"/>
        <end position="111"/>
    </location>
</feature>
<dbReference type="PROSITE" id="PS50005">
    <property type="entry name" value="TPR"/>
    <property type="match status" value="1"/>
</dbReference>
<feature type="transmembrane region" description="Helical" evidence="6">
    <location>
        <begin position="6"/>
        <end position="23"/>
    </location>
</feature>
<keyword evidence="2" id="KW-0677">Repeat</keyword>
<evidence type="ECO:0000259" key="7">
    <source>
        <dbReference type="Pfam" id="PF23914"/>
    </source>
</evidence>
<dbReference type="RefSeq" id="WP_261919602.1">
    <property type="nucleotide sequence ID" value="NZ_CP022011.1"/>
</dbReference>
<keyword evidence="6" id="KW-1133">Transmembrane helix</keyword>
<dbReference type="GO" id="GO:0017004">
    <property type="term" value="P:cytochrome complex assembly"/>
    <property type="evidence" value="ECO:0007669"/>
    <property type="project" value="UniProtKB-KW"/>
</dbReference>
<dbReference type="InterPro" id="IPR011990">
    <property type="entry name" value="TPR-like_helical_dom_sf"/>
</dbReference>
<gene>
    <name evidence="8" type="primary">ccmI</name>
    <name evidence="8" type="ORF">CEP48_02310</name>
</gene>
<feature type="region of interest" description="Disordered" evidence="5">
    <location>
        <begin position="287"/>
        <end position="306"/>
    </location>
</feature>
<dbReference type="PANTHER" id="PTHR47870">
    <property type="entry name" value="CYTOCHROME C-TYPE BIOGENESIS PROTEIN CCMH"/>
    <property type="match status" value="1"/>
</dbReference>
<dbReference type="PANTHER" id="PTHR47870:SF1">
    <property type="entry name" value="CYTOCHROME C-TYPE BIOGENESIS PROTEIN CCMH"/>
    <property type="match status" value="1"/>
</dbReference>
<dbReference type="SUPFAM" id="SSF48452">
    <property type="entry name" value="TPR-like"/>
    <property type="match status" value="1"/>
</dbReference>
<dbReference type="InterPro" id="IPR019734">
    <property type="entry name" value="TPR_rpt"/>
</dbReference>
<organism evidence="8 9">
    <name type="scientific">Mergibacter septicus</name>
    <dbReference type="NCBI Taxonomy" id="221402"/>
    <lineage>
        <taxon>Bacteria</taxon>
        <taxon>Pseudomonadati</taxon>
        <taxon>Pseudomonadota</taxon>
        <taxon>Gammaproteobacteria</taxon>
        <taxon>Pasteurellales</taxon>
        <taxon>Pasteurellaceae</taxon>
        <taxon>Mergibacter</taxon>
    </lineage>
</organism>
<keyword evidence="3" id="KW-0201">Cytochrome c-type biogenesis</keyword>